<dbReference type="InterPro" id="IPR002293">
    <property type="entry name" value="AA/rel_permease1"/>
</dbReference>
<dbReference type="RefSeq" id="WP_039145138.1">
    <property type="nucleotide sequence ID" value="NZ_JOJZ01000024.1"/>
</dbReference>
<keyword evidence="6 7" id="KW-0472">Membrane</keyword>
<evidence type="ECO:0000256" key="5">
    <source>
        <dbReference type="ARBA" id="ARBA00022989"/>
    </source>
</evidence>
<keyword evidence="3" id="KW-1003">Cell membrane</keyword>
<gene>
    <name evidence="8" type="ORF">LfDm3_1316</name>
</gene>
<feature type="transmembrane region" description="Helical" evidence="7">
    <location>
        <begin position="126"/>
        <end position="148"/>
    </location>
</feature>
<dbReference type="PIRSF" id="PIRSF006060">
    <property type="entry name" value="AA_transporter"/>
    <property type="match status" value="1"/>
</dbReference>
<feature type="transmembrane region" description="Helical" evidence="7">
    <location>
        <begin position="437"/>
        <end position="459"/>
    </location>
</feature>
<keyword evidence="4 7" id="KW-0812">Transmembrane</keyword>
<dbReference type="NCBIfam" id="NF011775">
    <property type="entry name" value="PRK15238.1"/>
    <property type="match status" value="1"/>
</dbReference>
<reference evidence="8 9" key="1">
    <citation type="submission" date="2014-06" db="EMBL/GenBank/DDBJ databases">
        <title>Functional and comparative genomic analyses of the Drosophila gut microbiota identify candidate symbiosis factors.</title>
        <authorList>
            <person name="Newell P.D."/>
            <person name="Chaston J.M."/>
            <person name="Douglas A.E."/>
        </authorList>
    </citation>
    <scope>NUCLEOTIDE SEQUENCE [LARGE SCALE GENOMIC DNA]</scope>
    <source>
        <strain evidence="8 9">DmCS_002</strain>
    </source>
</reference>
<comment type="caution">
    <text evidence="8">The sequence shown here is derived from an EMBL/GenBank/DDBJ whole genome shotgun (WGS) entry which is preliminary data.</text>
</comment>
<keyword evidence="5 7" id="KW-1133">Transmembrane helix</keyword>
<dbReference type="PANTHER" id="PTHR42770:SF15">
    <property type="entry name" value="GLUTAMATE_GAMMA-AMINOBUTYRATE ANTIPORTER-RELATED"/>
    <property type="match status" value="1"/>
</dbReference>
<dbReference type="EMBL" id="JOJZ01000024">
    <property type="protein sequence ID" value="KID41170.1"/>
    <property type="molecule type" value="Genomic_DNA"/>
</dbReference>
<feature type="transmembrane region" description="Helical" evidence="7">
    <location>
        <begin position="37"/>
        <end position="60"/>
    </location>
</feature>
<comment type="subcellular location">
    <subcellularLocation>
        <location evidence="1">Cell membrane</location>
        <topology evidence="1">Multi-pass membrane protein</topology>
    </subcellularLocation>
</comment>
<evidence type="ECO:0000256" key="1">
    <source>
        <dbReference type="ARBA" id="ARBA00004651"/>
    </source>
</evidence>
<accession>A0A0C1LX28</accession>
<dbReference type="AlphaFoldDB" id="A0A0C1LX28"/>
<feature type="transmembrane region" description="Helical" evidence="7">
    <location>
        <begin position="205"/>
        <end position="223"/>
    </location>
</feature>
<dbReference type="PANTHER" id="PTHR42770">
    <property type="entry name" value="AMINO ACID TRANSPORTER-RELATED"/>
    <property type="match status" value="1"/>
</dbReference>
<feature type="transmembrane region" description="Helical" evidence="7">
    <location>
        <begin position="361"/>
        <end position="383"/>
    </location>
</feature>
<feature type="transmembrane region" description="Helical" evidence="7">
    <location>
        <begin position="160"/>
        <end position="185"/>
    </location>
</feature>
<dbReference type="GO" id="GO:0022857">
    <property type="term" value="F:transmembrane transporter activity"/>
    <property type="evidence" value="ECO:0007669"/>
    <property type="project" value="InterPro"/>
</dbReference>
<dbReference type="PATRIC" id="fig|1614.7.peg.1255"/>
<dbReference type="Proteomes" id="UP000031397">
    <property type="component" value="Unassembled WGS sequence"/>
</dbReference>
<evidence type="ECO:0000256" key="2">
    <source>
        <dbReference type="ARBA" id="ARBA00022448"/>
    </source>
</evidence>
<evidence type="ECO:0000256" key="7">
    <source>
        <dbReference type="SAM" id="Phobius"/>
    </source>
</evidence>
<dbReference type="Pfam" id="PF13520">
    <property type="entry name" value="AA_permease_2"/>
    <property type="match status" value="1"/>
</dbReference>
<proteinExistence type="predicted"/>
<name>A0A0C1LX28_9LACO</name>
<feature type="transmembrane region" description="Helical" evidence="7">
    <location>
        <begin position="316"/>
        <end position="341"/>
    </location>
</feature>
<protein>
    <submittedName>
        <fullName evidence="8">Putative amino acid permease</fullName>
    </submittedName>
</protein>
<dbReference type="GeneID" id="74913973"/>
<organism evidence="8 9">
    <name type="scientific">Fructilactobacillus fructivorans</name>
    <dbReference type="NCBI Taxonomy" id="1614"/>
    <lineage>
        <taxon>Bacteria</taxon>
        <taxon>Bacillati</taxon>
        <taxon>Bacillota</taxon>
        <taxon>Bacilli</taxon>
        <taxon>Lactobacillales</taxon>
        <taxon>Lactobacillaceae</taxon>
        <taxon>Fructilactobacillus</taxon>
    </lineage>
</organism>
<evidence type="ECO:0000256" key="6">
    <source>
        <dbReference type="ARBA" id="ARBA00023136"/>
    </source>
</evidence>
<dbReference type="GO" id="GO:0005886">
    <property type="term" value="C:plasma membrane"/>
    <property type="evidence" value="ECO:0007669"/>
    <property type="project" value="UniProtKB-SubCell"/>
</dbReference>
<feature type="transmembrane region" description="Helical" evidence="7">
    <location>
        <begin position="465"/>
        <end position="484"/>
    </location>
</feature>
<dbReference type="OrthoDB" id="92719at2"/>
<feature type="transmembrane region" description="Helical" evidence="7">
    <location>
        <begin position="81"/>
        <end position="106"/>
    </location>
</feature>
<keyword evidence="9" id="KW-1185">Reference proteome</keyword>
<feature type="transmembrane region" description="Helical" evidence="7">
    <location>
        <begin position="244"/>
        <end position="265"/>
    </location>
</feature>
<evidence type="ECO:0000256" key="4">
    <source>
        <dbReference type="ARBA" id="ARBA00022692"/>
    </source>
</evidence>
<dbReference type="InterPro" id="IPR050367">
    <property type="entry name" value="APC_superfamily"/>
</dbReference>
<dbReference type="Gene3D" id="1.20.1740.10">
    <property type="entry name" value="Amino acid/polyamine transporter I"/>
    <property type="match status" value="1"/>
</dbReference>
<sequence length="495" mass="54220">MDNKKLSLFALVLMIFTSVFGSANISRAFYLMGYASIIWYILAALCFFIPFAFMIAEFGAAFSKKHGGIYTWMSESVNPKFAFTGISMWYASAIIWMVNTSSAIWVPLSNAIFGVDKTSDGHLFGLSSVETIGILAVILMIIITFIATRGISQIQKVTSIGGFAAMLTNVILIVGGAIILLINGHTFQPLSWKAILVSPNPQYDSLINVLGFVVYAIFAYGGLETIGGLVDQTKTPEKTFPRGITISALTISVVYSIGIFMVGAFTNWSQVLGSHHNINLVNVPFIILNNFGYQLGTALNFSHGVSVEIGMWVSRYVGISIFLALSGAFITLIISPIKTIVEGTPKEIWPKFFTKINKHDVPGNAMMIQGLLVIAFILIISFGGQSAKAFFNILVQMTNVAMVIPYLFIAFAFIGFKANSKIKKPFVFYKNPLIAKIAVCVVMLTVGFAIIFTIIAPALSGNYVSSIWMVVGPVIFGIIGYLLYHHYEKKYLKNN</sequence>
<keyword evidence="2" id="KW-0813">Transport</keyword>
<evidence type="ECO:0000313" key="9">
    <source>
        <dbReference type="Proteomes" id="UP000031397"/>
    </source>
</evidence>
<evidence type="ECO:0000256" key="3">
    <source>
        <dbReference type="ARBA" id="ARBA00022475"/>
    </source>
</evidence>
<feature type="transmembrane region" description="Helical" evidence="7">
    <location>
        <begin position="389"/>
        <end position="416"/>
    </location>
</feature>
<evidence type="ECO:0000313" key="8">
    <source>
        <dbReference type="EMBL" id="KID41170.1"/>
    </source>
</evidence>